<organism evidence="2 3">
    <name type="scientific">Crenothrix polyspora</name>
    <dbReference type="NCBI Taxonomy" id="360316"/>
    <lineage>
        <taxon>Bacteria</taxon>
        <taxon>Pseudomonadati</taxon>
        <taxon>Pseudomonadota</taxon>
        <taxon>Gammaproteobacteria</taxon>
        <taxon>Methylococcales</taxon>
        <taxon>Crenotrichaceae</taxon>
        <taxon>Crenothrix</taxon>
    </lineage>
</organism>
<dbReference type="AlphaFoldDB" id="A0A1R4GZY9"/>
<dbReference type="EMBL" id="FUKJ01000025">
    <property type="protein sequence ID" value="SJM89541.1"/>
    <property type="molecule type" value="Genomic_DNA"/>
</dbReference>
<evidence type="ECO:0000313" key="3">
    <source>
        <dbReference type="Proteomes" id="UP000195442"/>
    </source>
</evidence>
<sequence>MITNYWVNRQKSKFLTTQIRGAERQIVIRQDRIGACTTTLIEKLHQQMTAPTTLWLAGSFGFILGELTRRQSKKVSGTPGATNKSRAAQTSPIITALKLLTSIQTLYTALPIAWMLRTFHKSRTSPKSSKRQSSPVTTDSSSETIGNSNAPASAVPQKKRSHSG</sequence>
<proteinExistence type="predicted"/>
<dbReference type="OrthoDB" id="5572457at2"/>
<protein>
    <submittedName>
        <fullName evidence="2">Uncharacterized protein</fullName>
    </submittedName>
</protein>
<accession>A0A1R4GZY9</accession>
<feature type="region of interest" description="Disordered" evidence="1">
    <location>
        <begin position="122"/>
        <end position="164"/>
    </location>
</feature>
<evidence type="ECO:0000313" key="2">
    <source>
        <dbReference type="EMBL" id="SJM89541.1"/>
    </source>
</evidence>
<keyword evidence="3" id="KW-1185">Reference proteome</keyword>
<gene>
    <name evidence="2" type="ORF">CRENPOLYSF2_1200001</name>
</gene>
<evidence type="ECO:0000256" key="1">
    <source>
        <dbReference type="SAM" id="MobiDB-lite"/>
    </source>
</evidence>
<reference evidence="3" key="1">
    <citation type="submission" date="2017-02" db="EMBL/GenBank/DDBJ databases">
        <authorList>
            <person name="Daims H."/>
        </authorList>
    </citation>
    <scope>NUCLEOTIDE SEQUENCE [LARGE SCALE GENOMIC DNA]</scope>
</reference>
<dbReference type="RefSeq" id="WP_087145683.1">
    <property type="nucleotide sequence ID" value="NZ_FUKJ01000025.1"/>
</dbReference>
<dbReference type="Proteomes" id="UP000195442">
    <property type="component" value="Unassembled WGS sequence"/>
</dbReference>
<feature type="compositionally biased region" description="Polar residues" evidence="1">
    <location>
        <begin position="131"/>
        <end position="151"/>
    </location>
</feature>
<name>A0A1R4GZY9_9GAMM</name>